<keyword evidence="1" id="KW-0472">Membrane</keyword>
<gene>
    <name evidence="2" type="ORF">A4A49_58969</name>
</gene>
<keyword evidence="1" id="KW-0812">Transmembrane</keyword>
<proteinExistence type="predicted"/>
<evidence type="ECO:0000256" key="1">
    <source>
        <dbReference type="SAM" id="Phobius"/>
    </source>
</evidence>
<protein>
    <submittedName>
        <fullName evidence="2">Uncharacterized protein</fullName>
    </submittedName>
</protein>
<dbReference type="Gramene" id="OIT23007">
    <property type="protein sequence ID" value="OIT23007"/>
    <property type="gene ID" value="A4A49_58969"/>
</dbReference>
<evidence type="ECO:0000313" key="2">
    <source>
        <dbReference type="EMBL" id="OIT23007.1"/>
    </source>
</evidence>
<organism evidence="2 3">
    <name type="scientific">Nicotiana attenuata</name>
    <name type="common">Coyote tobacco</name>
    <dbReference type="NCBI Taxonomy" id="49451"/>
    <lineage>
        <taxon>Eukaryota</taxon>
        <taxon>Viridiplantae</taxon>
        <taxon>Streptophyta</taxon>
        <taxon>Embryophyta</taxon>
        <taxon>Tracheophyta</taxon>
        <taxon>Spermatophyta</taxon>
        <taxon>Magnoliopsida</taxon>
        <taxon>eudicotyledons</taxon>
        <taxon>Gunneridae</taxon>
        <taxon>Pentapetalae</taxon>
        <taxon>asterids</taxon>
        <taxon>lamiids</taxon>
        <taxon>Solanales</taxon>
        <taxon>Solanaceae</taxon>
        <taxon>Nicotianoideae</taxon>
        <taxon>Nicotianeae</taxon>
        <taxon>Nicotiana</taxon>
    </lineage>
</organism>
<reference evidence="2" key="1">
    <citation type="submission" date="2016-11" db="EMBL/GenBank/DDBJ databases">
        <title>The genome of Nicotiana attenuata.</title>
        <authorList>
            <person name="Xu S."/>
            <person name="Brockmoeller T."/>
            <person name="Gaquerel E."/>
            <person name="Navarro A."/>
            <person name="Kuhl H."/>
            <person name="Gase K."/>
            <person name="Ling Z."/>
            <person name="Zhou W."/>
            <person name="Kreitzer C."/>
            <person name="Stanke M."/>
            <person name="Tang H."/>
            <person name="Lyons E."/>
            <person name="Pandey P."/>
            <person name="Pandey S.P."/>
            <person name="Timmermann B."/>
            <person name="Baldwin I.T."/>
        </authorList>
    </citation>
    <scope>NUCLEOTIDE SEQUENCE [LARGE SCALE GENOMIC DNA]</scope>
    <source>
        <strain evidence="2">UT</strain>
    </source>
</reference>
<keyword evidence="1" id="KW-1133">Transmembrane helix</keyword>
<dbReference type="EMBL" id="MJEQ01003374">
    <property type="protein sequence ID" value="OIT23007.1"/>
    <property type="molecule type" value="Genomic_DNA"/>
</dbReference>
<evidence type="ECO:0000313" key="3">
    <source>
        <dbReference type="Proteomes" id="UP000187609"/>
    </source>
</evidence>
<feature type="transmembrane region" description="Helical" evidence="1">
    <location>
        <begin position="57"/>
        <end position="78"/>
    </location>
</feature>
<comment type="caution">
    <text evidence="2">The sequence shown here is derived from an EMBL/GenBank/DDBJ whole genome shotgun (WGS) entry which is preliminary data.</text>
</comment>
<sequence length="104" mass="12071">MFYAQVQTSDYLNILLGFTLTPLKCNLFALVSFSCYKRTEFAYSLLYRSPSTFFPQSFIPFILVALPLLLLLLCSFWFGPFKFSSLAWFSWTILHTHASAIELF</sequence>
<dbReference type="AlphaFoldDB" id="A0A1J6KMS5"/>
<name>A0A1J6KMS5_NICAT</name>
<dbReference type="Proteomes" id="UP000187609">
    <property type="component" value="Unassembled WGS sequence"/>
</dbReference>
<accession>A0A1J6KMS5</accession>
<feature type="transmembrane region" description="Helical" evidence="1">
    <location>
        <begin position="12"/>
        <end position="36"/>
    </location>
</feature>
<keyword evidence="3" id="KW-1185">Reference proteome</keyword>